<dbReference type="InterPro" id="IPR016153">
    <property type="entry name" value="Heat_shock_Hsp33_N"/>
</dbReference>
<evidence type="ECO:0000313" key="7">
    <source>
        <dbReference type="Proteomes" id="UP000624703"/>
    </source>
</evidence>
<reference evidence="6" key="1">
    <citation type="submission" date="2021-01" db="EMBL/GenBank/DDBJ databases">
        <title>Modified the classification status of verrucomicrobia.</title>
        <authorList>
            <person name="Feng X."/>
        </authorList>
    </citation>
    <scope>NUCLEOTIDE SEQUENCE</scope>
    <source>
        <strain evidence="6">_KCTC 22039</strain>
    </source>
</reference>
<accession>A0A8J7SI45</accession>
<evidence type="ECO:0000256" key="4">
    <source>
        <dbReference type="ARBA" id="ARBA00023186"/>
    </source>
</evidence>
<dbReference type="SUPFAM" id="SSF64397">
    <property type="entry name" value="Hsp33 domain"/>
    <property type="match status" value="1"/>
</dbReference>
<dbReference type="GO" id="GO:0005737">
    <property type="term" value="C:cytoplasm"/>
    <property type="evidence" value="ECO:0007669"/>
    <property type="project" value="InterPro"/>
</dbReference>
<keyword evidence="4" id="KW-0143">Chaperone</keyword>
<organism evidence="6 7">
    <name type="scientific">Persicirhabdus sediminis</name>
    <dbReference type="NCBI Taxonomy" id="454144"/>
    <lineage>
        <taxon>Bacteria</taxon>
        <taxon>Pseudomonadati</taxon>
        <taxon>Verrucomicrobiota</taxon>
        <taxon>Verrucomicrobiia</taxon>
        <taxon>Verrucomicrobiales</taxon>
        <taxon>Verrucomicrobiaceae</taxon>
        <taxon>Persicirhabdus</taxon>
    </lineage>
</organism>
<dbReference type="Proteomes" id="UP000624703">
    <property type="component" value="Unassembled WGS sequence"/>
</dbReference>
<dbReference type="InterPro" id="IPR016154">
    <property type="entry name" value="Heat_shock_Hsp33_C"/>
</dbReference>
<keyword evidence="5" id="KW-0676">Redox-active center</keyword>
<proteinExistence type="predicted"/>
<evidence type="ECO:0000313" key="6">
    <source>
        <dbReference type="EMBL" id="MBK1791220.1"/>
    </source>
</evidence>
<evidence type="ECO:0000256" key="2">
    <source>
        <dbReference type="ARBA" id="ARBA00022833"/>
    </source>
</evidence>
<evidence type="ECO:0000256" key="3">
    <source>
        <dbReference type="ARBA" id="ARBA00023157"/>
    </source>
</evidence>
<dbReference type="SUPFAM" id="SSF118352">
    <property type="entry name" value="HSP33 redox switch-like"/>
    <property type="match status" value="1"/>
</dbReference>
<protein>
    <submittedName>
        <fullName evidence="6">Hsp33 family molecular chaperone HslO</fullName>
    </submittedName>
</protein>
<keyword evidence="2" id="KW-0862">Zinc</keyword>
<evidence type="ECO:0000256" key="1">
    <source>
        <dbReference type="ARBA" id="ARBA00022490"/>
    </source>
</evidence>
<dbReference type="InterPro" id="IPR000397">
    <property type="entry name" value="Heat_shock_Hsp33"/>
</dbReference>
<sequence>MQQEPVAEYTKVESIFVRHRNCLMLKGQFTPIFTDYYLHLLDLKEEHKENLDTALKDLLAVLTLHLTSRPWAETHAWTVNLRAPRVNFFATGSSVNENIVGKVFTKDVREPDRNLLYAQVIDRDKGGDPQLSTVEVPELDPCRWVEAYYEQSDQRPARCFKMPNEEYVLIAAQPDFDEEWLNELDEEKVAQLLQVEETKVLETRKYKFECGCSIERIMPGLLGYKDKLDELFQNDDQLAVNCPRCGTKYELTRELILDFAKRVEEARKQAEGGKS</sequence>
<keyword evidence="1" id="KW-0963">Cytoplasm</keyword>
<dbReference type="Gene3D" id="3.90.1280.10">
    <property type="entry name" value="HSP33 redox switch-like"/>
    <property type="match status" value="1"/>
</dbReference>
<keyword evidence="7" id="KW-1185">Reference proteome</keyword>
<dbReference type="GO" id="GO:0051082">
    <property type="term" value="F:unfolded protein binding"/>
    <property type="evidence" value="ECO:0007669"/>
    <property type="project" value="InterPro"/>
</dbReference>
<dbReference type="GO" id="GO:0006457">
    <property type="term" value="P:protein folding"/>
    <property type="evidence" value="ECO:0007669"/>
    <property type="project" value="InterPro"/>
</dbReference>
<keyword evidence="3" id="KW-1015">Disulfide bond</keyword>
<dbReference type="EMBL" id="JAENIM010000039">
    <property type="protein sequence ID" value="MBK1791220.1"/>
    <property type="molecule type" value="Genomic_DNA"/>
</dbReference>
<name>A0A8J7SI45_9BACT</name>
<gene>
    <name evidence="6" type="ORF">JIN82_08655</name>
</gene>
<evidence type="ECO:0000256" key="5">
    <source>
        <dbReference type="ARBA" id="ARBA00023284"/>
    </source>
</evidence>
<dbReference type="AlphaFoldDB" id="A0A8J7SI45"/>
<comment type="caution">
    <text evidence="6">The sequence shown here is derived from an EMBL/GenBank/DDBJ whole genome shotgun (WGS) entry which is preliminary data.</text>
</comment>
<dbReference type="Pfam" id="PF01430">
    <property type="entry name" value="HSP33"/>
    <property type="match status" value="1"/>
</dbReference>